<accession>A0AAN7BKC6</accession>
<organism evidence="3 4">
    <name type="scientific">Podospora fimiseda</name>
    <dbReference type="NCBI Taxonomy" id="252190"/>
    <lineage>
        <taxon>Eukaryota</taxon>
        <taxon>Fungi</taxon>
        <taxon>Dikarya</taxon>
        <taxon>Ascomycota</taxon>
        <taxon>Pezizomycotina</taxon>
        <taxon>Sordariomycetes</taxon>
        <taxon>Sordariomycetidae</taxon>
        <taxon>Sordariales</taxon>
        <taxon>Podosporaceae</taxon>
        <taxon>Podospora</taxon>
    </lineage>
</organism>
<evidence type="ECO:0000256" key="1">
    <source>
        <dbReference type="SAM" id="MobiDB-lite"/>
    </source>
</evidence>
<keyword evidence="4" id="KW-1185">Reference proteome</keyword>
<protein>
    <submittedName>
        <fullName evidence="3">Uncharacterized protein</fullName>
    </submittedName>
</protein>
<feature type="transmembrane region" description="Helical" evidence="2">
    <location>
        <begin position="9"/>
        <end position="27"/>
    </location>
</feature>
<keyword evidence="2" id="KW-0812">Transmembrane</keyword>
<dbReference type="AlphaFoldDB" id="A0AAN7BKC6"/>
<name>A0AAN7BKC6_9PEZI</name>
<keyword evidence="2" id="KW-1133">Transmembrane helix</keyword>
<evidence type="ECO:0000256" key="2">
    <source>
        <dbReference type="SAM" id="Phobius"/>
    </source>
</evidence>
<sequence>MLVKDFRRLVLILGPVVVLSILSIGLWQAKSEYLLGQYNQLRGKPSSPPPEPAKPEQKNNLGSIERPNPLPPPSKWKEIFSLTTPNKTFFEIRFGDVPVFNPNILPHPTEDDTWIIMGQKWVSHEDIALGLIAYEMGCKARFTVNGEELKCIEDPEPLPIKPTTGGLCEGRWEVLNLNVGPHDARAFYGPNKPYTIYGSNSNLVCFGQWIQDFRELVPSAWKGISSEKEDTTFRHGTELRRPPPSHPIEKNYFVFWDNKNHMHAHYDIFPDRSFARLNEKDGAVGPNLALTTAKHDNKCLEKYLPFVSDLEFESIHQATNSLKLTLCNRSDRSCRLREEENTFIMTIVQHKSFYSFHSEYEPYVILFRQTAPYEVFAVSKKPLWISGRGRQEEKKRTDMLYVTSMGWKEKGMRYHGFLDDVLFLGFGVEDKRAGGIDVLAGDLVGSTDIIGLCEG</sequence>
<dbReference type="EMBL" id="MU865373">
    <property type="protein sequence ID" value="KAK4225171.1"/>
    <property type="molecule type" value="Genomic_DNA"/>
</dbReference>
<gene>
    <name evidence="3" type="ORF">QBC38DRAFT_270093</name>
</gene>
<feature type="region of interest" description="Disordered" evidence="1">
    <location>
        <begin position="42"/>
        <end position="76"/>
    </location>
</feature>
<reference evidence="3" key="2">
    <citation type="submission" date="2023-05" db="EMBL/GenBank/DDBJ databases">
        <authorList>
            <consortium name="Lawrence Berkeley National Laboratory"/>
            <person name="Steindorff A."/>
            <person name="Hensen N."/>
            <person name="Bonometti L."/>
            <person name="Westerberg I."/>
            <person name="Brannstrom I.O."/>
            <person name="Guillou S."/>
            <person name="Cros-Aarteil S."/>
            <person name="Calhoun S."/>
            <person name="Haridas S."/>
            <person name="Kuo A."/>
            <person name="Mondo S."/>
            <person name="Pangilinan J."/>
            <person name="Riley R."/>
            <person name="Labutti K."/>
            <person name="Andreopoulos B."/>
            <person name="Lipzen A."/>
            <person name="Chen C."/>
            <person name="Yanf M."/>
            <person name="Daum C."/>
            <person name="Ng V."/>
            <person name="Clum A."/>
            <person name="Ohm R."/>
            <person name="Martin F."/>
            <person name="Silar P."/>
            <person name="Natvig D."/>
            <person name="Lalanne C."/>
            <person name="Gautier V."/>
            <person name="Ament-Velasquez S.L."/>
            <person name="Kruys A."/>
            <person name="Hutchinson M.I."/>
            <person name="Powell A.J."/>
            <person name="Barry K."/>
            <person name="Miller A.N."/>
            <person name="Grigoriev I.V."/>
            <person name="Debuchy R."/>
            <person name="Gladieux P."/>
            <person name="Thoren M.H."/>
            <person name="Johannesson H."/>
        </authorList>
    </citation>
    <scope>NUCLEOTIDE SEQUENCE</scope>
    <source>
        <strain evidence="3">CBS 990.96</strain>
    </source>
</reference>
<proteinExistence type="predicted"/>
<evidence type="ECO:0000313" key="4">
    <source>
        <dbReference type="Proteomes" id="UP001301958"/>
    </source>
</evidence>
<dbReference type="Proteomes" id="UP001301958">
    <property type="component" value="Unassembled WGS sequence"/>
</dbReference>
<keyword evidence="2" id="KW-0472">Membrane</keyword>
<evidence type="ECO:0000313" key="3">
    <source>
        <dbReference type="EMBL" id="KAK4225171.1"/>
    </source>
</evidence>
<comment type="caution">
    <text evidence="3">The sequence shown here is derived from an EMBL/GenBank/DDBJ whole genome shotgun (WGS) entry which is preliminary data.</text>
</comment>
<reference evidence="3" key="1">
    <citation type="journal article" date="2023" name="Mol. Phylogenet. Evol.">
        <title>Genome-scale phylogeny and comparative genomics of the fungal order Sordariales.</title>
        <authorList>
            <person name="Hensen N."/>
            <person name="Bonometti L."/>
            <person name="Westerberg I."/>
            <person name="Brannstrom I.O."/>
            <person name="Guillou S."/>
            <person name="Cros-Aarteil S."/>
            <person name="Calhoun S."/>
            <person name="Haridas S."/>
            <person name="Kuo A."/>
            <person name="Mondo S."/>
            <person name="Pangilinan J."/>
            <person name="Riley R."/>
            <person name="LaButti K."/>
            <person name="Andreopoulos B."/>
            <person name="Lipzen A."/>
            <person name="Chen C."/>
            <person name="Yan M."/>
            <person name="Daum C."/>
            <person name="Ng V."/>
            <person name="Clum A."/>
            <person name="Steindorff A."/>
            <person name="Ohm R.A."/>
            <person name="Martin F."/>
            <person name="Silar P."/>
            <person name="Natvig D.O."/>
            <person name="Lalanne C."/>
            <person name="Gautier V."/>
            <person name="Ament-Velasquez S.L."/>
            <person name="Kruys A."/>
            <person name="Hutchinson M.I."/>
            <person name="Powell A.J."/>
            <person name="Barry K."/>
            <person name="Miller A.N."/>
            <person name="Grigoriev I.V."/>
            <person name="Debuchy R."/>
            <person name="Gladieux P."/>
            <person name="Hiltunen Thoren M."/>
            <person name="Johannesson H."/>
        </authorList>
    </citation>
    <scope>NUCLEOTIDE SEQUENCE</scope>
    <source>
        <strain evidence="3">CBS 990.96</strain>
    </source>
</reference>